<feature type="signal peptide" evidence="7">
    <location>
        <begin position="1"/>
        <end position="28"/>
    </location>
</feature>
<comment type="caution">
    <text evidence="9">The sequence shown here is derived from an EMBL/GenBank/DDBJ whole genome shotgun (WGS) entry which is preliminary data.</text>
</comment>
<dbReference type="SUPFAM" id="SSF54534">
    <property type="entry name" value="FKBP-like"/>
    <property type="match status" value="2"/>
</dbReference>
<dbReference type="EC" id="5.2.1.8" evidence="5"/>
<keyword evidence="10" id="KW-1185">Reference proteome</keyword>
<gene>
    <name evidence="9" type="ORF">GCM10009843_14130</name>
</gene>
<feature type="domain" description="PPIase FKBP-type" evidence="8">
    <location>
        <begin position="224"/>
        <end position="314"/>
    </location>
</feature>
<dbReference type="Proteomes" id="UP001500575">
    <property type="component" value="Unassembled WGS sequence"/>
</dbReference>
<evidence type="ECO:0000256" key="1">
    <source>
        <dbReference type="ARBA" id="ARBA00000971"/>
    </source>
</evidence>
<sequence>MSRRTTRLLSVLLVLPALILGGCGDESADEGAGGEGLSAVTVSGDFGAEPTVTWDGDFDPGKLETETLITGDGAEVEEGQQVFTRLWLGNGFTESKAYSTFGEDAKPELLTVGGDMTSAISAGLKGQTIGSRVVVASPPKDAFGEQGNPQLGIGNADPVLFVMDLVSVLPDGPSGSDEKPAGWAPAVEGDEKPTSLDFKGTPEPSDKLRVTTLIEGDGDPTEKGQTIYVNYLGQVYHGEKPFDSSYERGEPLDFELGAGGVVKGWDQGLTGIPVGSRVILAVPPDLGYGEKGNKDAGIKGTDTLYFVVDVLAAI</sequence>
<evidence type="ECO:0000313" key="10">
    <source>
        <dbReference type="Proteomes" id="UP001500575"/>
    </source>
</evidence>
<reference evidence="9 10" key="1">
    <citation type="journal article" date="2019" name="Int. J. Syst. Evol. Microbiol.">
        <title>The Global Catalogue of Microorganisms (GCM) 10K type strain sequencing project: providing services to taxonomists for standard genome sequencing and annotation.</title>
        <authorList>
            <consortium name="The Broad Institute Genomics Platform"/>
            <consortium name="The Broad Institute Genome Sequencing Center for Infectious Disease"/>
            <person name="Wu L."/>
            <person name="Ma J."/>
        </authorList>
    </citation>
    <scope>NUCLEOTIDE SEQUENCE [LARGE SCALE GENOMIC DNA]</scope>
    <source>
        <strain evidence="9 10">JCM 16021</strain>
    </source>
</reference>
<comment type="similarity">
    <text evidence="5">Belongs to the FKBP-type PPIase family.</text>
</comment>
<evidence type="ECO:0000256" key="5">
    <source>
        <dbReference type="RuleBase" id="RU003915"/>
    </source>
</evidence>
<keyword evidence="2 4" id="KW-0697">Rotamase</keyword>
<dbReference type="GO" id="GO:0016853">
    <property type="term" value="F:isomerase activity"/>
    <property type="evidence" value="ECO:0007669"/>
    <property type="project" value="UniProtKB-KW"/>
</dbReference>
<feature type="region of interest" description="Disordered" evidence="6">
    <location>
        <begin position="171"/>
        <end position="205"/>
    </location>
</feature>
<dbReference type="PANTHER" id="PTHR45779">
    <property type="entry name" value="PEPTIDYLPROLYL ISOMERASE"/>
    <property type="match status" value="1"/>
</dbReference>
<keyword evidence="3 4" id="KW-0413">Isomerase</keyword>
<dbReference type="RefSeq" id="WP_344302974.1">
    <property type="nucleotide sequence ID" value="NZ_BAAAQQ010000007.1"/>
</dbReference>
<evidence type="ECO:0000256" key="6">
    <source>
        <dbReference type="SAM" id="MobiDB-lite"/>
    </source>
</evidence>
<dbReference type="InterPro" id="IPR044609">
    <property type="entry name" value="FKBP2/11"/>
</dbReference>
<name>A0ABN2Y215_9ACTN</name>
<proteinExistence type="inferred from homology"/>
<dbReference type="PANTHER" id="PTHR45779:SF7">
    <property type="entry name" value="PEPTIDYLPROLYL ISOMERASE"/>
    <property type="match status" value="1"/>
</dbReference>
<dbReference type="EMBL" id="BAAAQQ010000007">
    <property type="protein sequence ID" value="GAA2120611.1"/>
    <property type="molecule type" value="Genomic_DNA"/>
</dbReference>
<organism evidence="9 10">
    <name type="scientific">Nocardioides bigeumensis</name>
    <dbReference type="NCBI Taxonomy" id="433657"/>
    <lineage>
        <taxon>Bacteria</taxon>
        <taxon>Bacillati</taxon>
        <taxon>Actinomycetota</taxon>
        <taxon>Actinomycetes</taxon>
        <taxon>Propionibacteriales</taxon>
        <taxon>Nocardioidaceae</taxon>
        <taxon>Nocardioides</taxon>
    </lineage>
</organism>
<feature type="chain" id="PRO_5046176177" description="Peptidyl-prolyl cis-trans isomerase" evidence="7">
    <location>
        <begin position="29"/>
        <end position="314"/>
    </location>
</feature>
<feature type="domain" description="PPIase FKBP-type" evidence="8">
    <location>
        <begin position="71"/>
        <end position="169"/>
    </location>
</feature>
<dbReference type="Pfam" id="PF00254">
    <property type="entry name" value="FKBP_C"/>
    <property type="match status" value="1"/>
</dbReference>
<protein>
    <recommendedName>
        <fullName evidence="5">Peptidyl-prolyl cis-trans isomerase</fullName>
        <ecNumber evidence="5">5.2.1.8</ecNumber>
    </recommendedName>
</protein>
<dbReference type="InterPro" id="IPR001179">
    <property type="entry name" value="PPIase_FKBP_dom"/>
</dbReference>
<dbReference type="InterPro" id="IPR046357">
    <property type="entry name" value="PPIase_dom_sf"/>
</dbReference>
<dbReference type="PROSITE" id="PS50059">
    <property type="entry name" value="FKBP_PPIASE"/>
    <property type="match status" value="2"/>
</dbReference>
<evidence type="ECO:0000313" key="9">
    <source>
        <dbReference type="EMBL" id="GAA2120611.1"/>
    </source>
</evidence>
<keyword evidence="7" id="KW-0732">Signal</keyword>
<accession>A0ABN2Y215</accession>
<evidence type="ECO:0000256" key="2">
    <source>
        <dbReference type="ARBA" id="ARBA00023110"/>
    </source>
</evidence>
<evidence type="ECO:0000256" key="3">
    <source>
        <dbReference type="ARBA" id="ARBA00023235"/>
    </source>
</evidence>
<comment type="catalytic activity">
    <reaction evidence="1 4 5">
        <text>[protein]-peptidylproline (omega=180) = [protein]-peptidylproline (omega=0)</text>
        <dbReference type="Rhea" id="RHEA:16237"/>
        <dbReference type="Rhea" id="RHEA-COMP:10747"/>
        <dbReference type="Rhea" id="RHEA-COMP:10748"/>
        <dbReference type="ChEBI" id="CHEBI:83833"/>
        <dbReference type="ChEBI" id="CHEBI:83834"/>
        <dbReference type="EC" id="5.2.1.8"/>
    </reaction>
</comment>
<dbReference type="Gene3D" id="3.10.50.40">
    <property type="match status" value="2"/>
</dbReference>
<evidence type="ECO:0000259" key="8">
    <source>
        <dbReference type="PROSITE" id="PS50059"/>
    </source>
</evidence>
<evidence type="ECO:0000256" key="7">
    <source>
        <dbReference type="SAM" id="SignalP"/>
    </source>
</evidence>
<dbReference type="PROSITE" id="PS51257">
    <property type="entry name" value="PROKAR_LIPOPROTEIN"/>
    <property type="match status" value="1"/>
</dbReference>
<evidence type="ECO:0000256" key="4">
    <source>
        <dbReference type="PROSITE-ProRule" id="PRU00277"/>
    </source>
</evidence>